<keyword evidence="3" id="KW-0238">DNA-binding</keyword>
<dbReference type="PANTHER" id="PTHR30408">
    <property type="entry name" value="TYPE-1 RESTRICTION ENZYME ECOKI SPECIFICITY PROTEIN"/>
    <property type="match status" value="1"/>
</dbReference>
<dbReference type="InterPro" id="IPR052021">
    <property type="entry name" value="Type-I_RS_S_subunit"/>
</dbReference>
<evidence type="ECO:0000259" key="5">
    <source>
        <dbReference type="Pfam" id="PF01420"/>
    </source>
</evidence>
<reference evidence="6 7" key="1">
    <citation type="submission" date="2016-10" db="EMBL/GenBank/DDBJ databases">
        <authorList>
            <person name="Varghese N."/>
            <person name="Submissions S."/>
        </authorList>
    </citation>
    <scope>NUCLEOTIDE SEQUENCE [LARGE SCALE GENOMIC DNA]</scope>
    <source>
        <strain evidence="6 7">LMG 21974</strain>
    </source>
</reference>
<comment type="similarity">
    <text evidence="1">Belongs to the type-I restriction system S methylase family.</text>
</comment>
<dbReference type="SUPFAM" id="SSF116734">
    <property type="entry name" value="DNA methylase specificity domain"/>
    <property type="match status" value="2"/>
</dbReference>
<evidence type="ECO:0000313" key="7">
    <source>
        <dbReference type="Proteomes" id="UP000183210"/>
    </source>
</evidence>
<feature type="coiled-coil region" evidence="4">
    <location>
        <begin position="377"/>
        <end position="404"/>
    </location>
</feature>
<organism evidence="6 7">
    <name type="scientific">Pseudomonas lutea</name>
    <dbReference type="NCBI Taxonomy" id="243924"/>
    <lineage>
        <taxon>Bacteria</taxon>
        <taxon>Pseudomonadati</taxon>
        <taxon>Pseudomonadota</taxon>
        <taxon>Gammaproteobacteria</taxon>
        <taxon>Pseudomonadales</taxon>
        <taxon>Pseudomonadaceae</taxon>
        <taxon>Pseudomonas</taxon>
    </lineage>
</organism>
<dbReference type="InterPro" id="IPR000055">
    <property type="entry name" value="Restrct_endonuc_typeI_TRD"/>
</dbReference>
<keyword evidence="4" id="KW-0175">Coiled coil</keyword>
<evidence type="ECO:0000313" key="6">
    <source>
        <dbReference type="EMBL" id="SER44312.1"/>
    </source>
</evidence>
<dbReference type="Gene3D" id="1.10.287.1120">
    <property type="entry name" value="Bipartite methylase S protein"/>
    <property type="match status" value="1"/>
</dbReference>
<gene>
    <name evidence="6" type="ORF">SAMN05216409_12214</name>
</gene>
<dbReference type="RefSeq" id="WP_083398007.1">
    <property type="nucleotide sequence ID" value="NZ_FOEV01000022.1"/>
</dbReference>
<comment type="caution">
    <text evidence="6">The sequence shown here is derived from an EMBL/GenBank/DDBJ whole genome shotgun (WGS) entry which is preliminary data.</text>
</comment>
<dbReference type="InterPro" id="IPR044946">
    <property type="entry name" value="Restrct_endonuc_typeI_TRD_sf"/>
</dbReference>
<sequence>MAVKLGYKQTEIGVIPEEWEVKQLGAMCIAVLDCDHSTPVWTKTGTVVIRNQNIRNGKLDLSEASFTDEKHFAERTRRAVPTFGDLVITREAPMGLVCMIPEGLRCCLGQRMVLLRLNRVEFNSTYALYALLSEGVQRSISVAGGTGSTVSNLRIPALKQLQILVPDLPEQRAIATALSDVDALLGALERLIAKKRDLKQAAMQQLLTGQTRLPGFDGEWGVMQLGEVATFLKGKGLPKSALVPDGSDPCIHYGELFTKYPETIGEIFSRTNGMEDSFRSVANDVLMPTSDVTPRGLAKASCVIIDGVILGGDILVIRSDKQRVFGPFLSYIIRREESQVLRLVTGSTVYHLYGSDMKKFIFSLPSLSEQTAIATVLSDMDAELVALEQRLAKTRALKQGMMQELLTGRTRLV</sequence>
<protein>
    <submittedName>
        <fullName evidence="6">Type I restriction enzyme, S subunit</fullName>
    </submittedName>
</protein>
<proteinExistence type="inferred from homology"/>
<dbReference type="GeneID" id="300269650"/>
<evidence type="ECO:0000256" key="3">
    <source>
        <dbReference type="ARBA" id="ARBA00023125"/>
    </source>
</evidence>
<dbReference type="GO" id="GO:0009307">
    <property type="term" value="P:DNA restriction-modification system"/>
    <property type="evidence" value="ECO:0007669"/>
    <property type="project" value="UniProtKB-KW"/>
</dbReference>
<dbReference type="CDD" id="cd17246">
    <property type="entry name" value="RMtype1_S_SonII-TRD2-CR2_like"/>
    <property type="match status" value="1"/>
</dbReference>
<dbReference type="Proteomes" id="UP000183210">
    <property type="component" value="Unassembled WGS sequence"/>
</dbReference>
<dbReference type="PANTHER" id="PTHR30408:SF12">
    <property type="entry name" value="TYPE I RESTRICTION ENZYME MJAVIII SPECIFICITY SUBUNIT"/>
    <property type="match status" value="1"/>
</dbReference>
<dbReference type="GO" id="GO:0003677">
    <property type="term" value="F:DNA binding"/>
    <property type="evidence" value="ECO:0007669"/>
    <property type="project" value="UniProtKB-KW"/>
</dbReference>
<evidence type="ECO:0000256" key="1">
    <source>
        <dbReference type="ARBA" id="ARBA00010923"/>
    </source>
</evidence>
<accession>A0A9X8MHI8</accession>
<dbReference type="AlphaFoldDB" id="A0A9X8MHI8"/>
<evidence type="ECO:0000256" key="2">
    <source>
        <dbReference type="ARBA" id="ARBA00022747"/>
    </source>
</evidence>
<dbReference type="Pfam" id="PF01420">
    <property type="entry name" value="Methylase_S"/>
    <property type="match status" value="2"/>
</dbReference>
<feature type="domain" description="Type I restriction modification DNA specificity" evidence="5">
    <location>
        <begin position="16"/>
        <end position="188"/>
    </location>
</feature>
<keyword evidence="2" id="KW-0680">Restriction system</keyword>
<evidence type="ECO:0000256" key="4">
    <source>
        <dbReference type="SAM" id="Coils"/>
    </source>
</evidence>
<name>A0A9X8MHI8_9PSED</name>
<dbReference type="Gene3D" id="3.90.220.20">
    <property type="entry name" value="DNA methylase specificity domains"/>
    <property type="match status" value="2"/>
</dbReference>
<feature type="domain" description="Type I restriction modification DNA specificity" evidence="5">
    <location>
        <begin position="219"/>
        <end position="391"/>
    </location>
</feature>
<dbReference type="EMBL" id="FOEV01000022">
    <property type="protein sequence ID" value="SER44312.1"/>
    <property type="molecule type" value="Genomic_DNA"/>
</dbReference>